<dbReference type="Pfam" id="PF05742">
    <property type="entry name" value="TANGO2"/>
    <property type="match status" value="1"/>
</dbReference>
<dbReference type="InterPro" id="IPR008551">
    <property type="entry name" value="TANGO2"/>
</dbReference>
<protein>
    <submittedName>
        <fullName evidence="1">NRDE family protein</fullName>
    </submittedName>
</protein>
<organism evidence="1 2">
    <name type="scientific">Rhodanobacter glycinis</name>
    <dbReference type="NCBI Taxonomy" id="582702"/>
    <lineage>
        <taxon>Bacteria</taxon>
        <taxon>Pseudomonadati</taxon>
        <taxon>Pseudomonadota</taxon>
        <taxon>Gammaproteobacteria</taxon>
        <taxon>Lysobacterales</taxon>
        <taxon>Rhodanobacteraceae</taxon>
        <taxon>Rhodanobacter</taxon>
    </lineage>
</organism>
<dbReference type="AlphaFoldDB" id="A0A502CG28"/>
<evidence type="ECO:0000313" key="2">
    <source>
        <dbReference type="Proteomes" id="UP000319486"/>
    </source>
</evidence>
<sequence length="257" mass="27849">MCLIAFAWNAHSRWRLVLAGNRDEFHARPSMALARWADAPIIGGRDLQAGGTWLGVTDHGRCCVVTNVRDPRDPQLGVSRGLLATDYLGGAASATTHAQQLLRSAAQYRPFNLLTFDAHAAFYLGNRPGPGAQAVTPGVHGLSNADFNTPWPKTRVLMQRLQDWLDHTGTDDFTALFDALADETIAPDAQLPDTGVGLERERLLSAAFICGEHYGTRASTVVAIGHDGRGLIIERRFGPNGRFDGETTLQFGESSVT</sequence>
<dbReference type="EMBL" id="RCZO01000001">
    <property type="protein sequence ID" value="TPG11580.1"/>
    <property type="molecule type" value="Genomic_DNA"/>
</dbReference>
<reference evidence="1 2" key="1">
    <citation type="journal article" date="2019" name="Environ. Microbiol.">
        <title>Species interactions and distinct microbial communities in high Arctic permafrost affected cryosols are associated with the CH4 and CO2 gas fluxes.</title>
        <authorList>
            <person name="Altshuler I."/>
            <person name="Hamel J."/>
            <person name="Turney S."/>
            <person name="Magnuson E."/>
            <person name="Levesque R."/>
            <person name="Greer C."/>
            <person name="Whyte L.G."/>
        </authorList>
    </citation>
    <scope>NUCLEOTIDE SEQUENCE [LARGE SCALE GENOMIC DNA]</scope>
    <source>
        <strain evidence="1 2">S13Y</strain>
    </source>
</reference>
<name>A0A502CG28_9GAMM</name>
<comment type="caution">
    <text evidence="1">The sequence shown here is derived from an EMBL/GenBank/DDBJ whole genome shotgun (WGS) entry which is preliminary data.</text>
</comment>
<proteinExistence type="predicted"/>
<dbReference type="STRING" id="582702.SAMN05192579_102117"/>
<dbReference type="Proteomes" id="UP000319486">
    <property type="component" value="Unassembled WGS sequence"/>
</dbReference>
<dbReference type="RefSeq" id="WP_140648976.1">
    <property type="nucleotide sequence ID" value="NZ_RCZO01000001.1"/>
</dbReference>
<accession>A0A502CG28</accession>
<evidence type="ECO:0000313" key="1">
    <source>
        <dbReference type="EMBL" id="TPG11580.1"/>
    </source>
</evidence>
<keyword evidence="2" id="KW-1185">Reference proteome</keyword>
<dbReference type="PANTHER" id="PTHR17985">
    <property type="entry name" value="SER/THR-RICH PROTEIN T10 IN DGCR REGION"/>
    <property type="match status" value="1"/>
</dbReference>
<gene>
    <name evidence="1" type="ORF">EAH88_03460</name>
</gene>
<dbReference type="PANTHER" id="PTHR17985:SF8">
    <property type="entry name" value="TRANSPORT AND GOLGI ORGANIZATION PROTEIN 2 HOMOLOG"/>
    <property type="match status" value="1"/>
</dbReference>